<sequence>MIEEYAGLTVRWSLAEAADGVEEALVDYVATVSHARFTEMEGLRLKTWRMRRGEWFEGCYVFVDDAVRAEFQASFAAIAAESPGSQIIGSPPILIEECMVVALAEGGSGARAFTTRG</sequence>
<dbReference type="EMBL" id="RJSE01000007">
    <property type="protein sequence ID" value="RNL62636.1"/>
    <property type="molecule type" value="Genomic_DNA"/>
</dbReference>
<dbReference type="OrthoDB" id="4838347at2"/>
<dbReference type="RefSeq" id="WP_123227932.1">
    <property type="nucleotide sequence ID" value="NZ_RJSE01000007.1"/>
</dbReference>
<dbReference type="Gene3D" id="3.30.70.100">
    <property type="match status" value="1"/>
</dbReference>
<protein>
    <submittedName>
        <fullName evidence="1">Uncharacterized protein</fullName>
    </submittedName>
</protein>
<reference evidence="1 2" key="1">
    <citation type="submission" date="2018-11" db="EMBL/GenBank/DDBJ databases">
        <authorList>
            <person name="Li F."/>
        </authorList>
    </citation>
    <scope>NUCLEOTIDE SEQUENCE [LARGE SCALE GENOMIC DNA]</scope>
    <source>
        <strain evidence="1 2">Gsoil 097</strain>
    </source>
</reference>
<keyword evidence="2" id="KW-1185">Reference proteome</keyword>
<comment type="caution">
    <text evidence="1">The sequence shown here is derived from an EMBL/GenBank/DDBJ whole genome shotgun (WGS) entry which is preliminary data.</text>
</comment>
<accession>A0A3N0CHX0</accession>
<evidence type="ECO:0000313" key="2">
    <source>
        <dbReference type="Proteomes" id="UP000267128"/>
    </source>
</evidence>
<evidence type="ECO:0000313" key="1">
    <source>
        <dbReference type="EMBL" id="RNL62636.1"/>
    </source>
</evidence>
<proteinExistence type="predicted"/>
<gene>
    <name evidence="1" type="ORF">EFK50_12830</name>
</gene>
<dbReference type="AlphaFoldDB" id="A0A3N0CHX0"/>
<dbReference type="Proteomes" id="UP000267128">
    <property type="component" value="Unassembled WGS sequence"/>
</dbReference>
<name>A0A3N0CHX0_9ACTN</name>
<organism evidence="1 2">
    <name type="scientific">Nocardioides marmoriginsengisoli</name>
    <dbReference type="NCBI Taxonomy" id="661483"/>
    <lineage>
        <taxon>Bacteria</taxon>
        <taxon>Bacillati</taxon>
        <taxon>Actinomycetota</taxon>
        <taxon>Actinomycetes</taxon>
        <taxon>Propionibacteriales</taxon>
        <taxon>Nocardioidaceae</taxon>
        <taxon>Nocardioides</taxon>
    </lineage>
</organism>